<comment type="caution">
    <text evidence="2">The sequence shown here is derived from an EMBL/GenBank/DDBJ whole genome shotgun (WGS) entry which is preliminary data.</text>
</comment>
<dbReference type="GO" id="GO:0016758">
    <property type="term" value="F:hexosyltransferase activity"/>
    <property type="evidence" value="ECO:0007669"/>
    <property type="project" value="InterPro"/>
</dbReference>
<dbReference type="InterPro" id="IPR007235">
    <property type="entry name" value="Glyco_trans_28_C"/>
</dbReference>
<keyword evidence="2" id="KW-0808">Transferase</keyword>
<dbReference type="Pfam" id="PF04101">
    <property type="entry name" value="Glyco_tran_28_C"/>
    <property type="match status" value="1"/>
</dbReference>
<name>A0A4Q1KE98_9FLAO</name>
<sequence>MNNILVAPLNWGLGHATRCIPIIRQLQTEGYNPIIASDGAALALLKKEFPNVQCLELPSYHIAYAKNPKNFKWKLLKNSPKTIAAIFKEKKLVNQWISDFQLAGIISDNRLGVYSKKIPSVIITHQLTVFSGKTTWISSSLHHFFIKKFKECWVPDWNGVLNLTGELGHPNKKISNVRYIGPLSRLQKMDVPQEYDYTILLSGPEPQRSLLEEKIRKEMQDFEGKLLLIRGVIEDQPVRHEPPFTIVNYLTSVDLPKAIASCRKVICRSGYTTIMDLVEMEKKAFFIPTPGQFEQEYLAKRFHREGLVAMCKQEEFSLKKMESAPFYKGLPKPNRKGLPNDLFRLFKRK</sequence>
<dbReference type="AlphaFoldDB" id="A0A4Q1KE98"/>
<dbReference type="Proteomes" id="UP000289857">
    <property type="component" value="Unassembled WGS sequence"/>
</dbReference>
<dbReference type="OrthoDB" id="9803241at2"/>
<evidence type="ECO:0000313" key="2">
    <source>
        <dbReference type="EMBL" id="RXR24623.1"/>
    </source>
</evidence>
<gene>
    <name evidence="2" type="ORF">EQG61_04030</name>
</gene>
<protein>
    <submittedName>
        <fullName evidence="2">Glycosyltransferase</fullName>
    </submittedName>
</protein>
<evidence type="ECO:0000313" key="3">
    <source>
        <dbReference type="Proteomes" id="UP000289857"/>
    </source>
</evidence>
<keyword evidence="3" id="KW-1185">Reference proteome</keyword>
<dbReference type="Gene3D" id="3.40.50.2000">
    <property type="entry name" value="Glycogen Phosphorylase B"/>
    <property type="match status" value="1"/>
</dbReference>
<dbReference type="EMBL" id="SBKN01000001">
    <property type="protein sequence ID" value="RXR24623.1"/>
    <property type="molecule type" value="Genomic_DNA"/>
</dbReference>
<organism evidence="2 3">
    <name type="scientific">Flavobacterium stagni</name>
    <dbReference type="NCBI Taxonomy" id="2506421"/>
    <lineage>
        <taxon>Bacteria</taxon>
        <taxon>Pseudomonadati</taxon>
        <taxon>Bacteroidota</taxon>
        <taxon>Flavobacteriia</taxon>
        <taxon>Flavobacteriales</taxon>
        <taxon>Flavobacteriaceae</taxon>
        <taxon>Flavobacterium</taxon>
    </lineage>
</organism>
<proteinExistence type="predicted"/>
<dbReference type="SUPFAM" id="SSF53756">
    <property type="entry name" value="UDP-Glycosyltransferase/glycogen phosphorylase"/>
    <property type="match status" value="1"/>
</dbReference>
<reference evidence="3" key="1">
    <citation type="submission" date="2019-01" db="EMBL/GenBank/DDBJ databases">
        <title>Cytophagaceae bacterium strain CAR-16.</title>
        <authorList>
            <person name="Chen W.-M."/>
        </authorList>
    </citation>
    <scope>NUCLEOTIDE SEQUENCE [LARGE SCALE GENOMIC DNA]</scope>
    <source>
        <strain evidence="3">WWJ-16</strain>
    </source>
</reference>
<feature type="domain" description="Glycosyl transferase family 28 C-terminal" evidence="1">
    <location>
        <begin position="226"/>
        <end position="323"/>
    </location>
</feature>
<evidence type="ECO:0000259" key="1">
    <source>
        <dbReference type="Pfam" id="PF04101"/>
    </source>
</evidence>
<accession>A0A4Q1KE98</accession>